<dbReference type="PANTHER" id="PTHR33332">
    <property type="entry name" value="REVERSE TRANSCRIPTASE DOMAIN-CONTAINING PROTEIN"/>
    <property type="match status" value="1"/>
</dbReference>
<evidence type="ECO:0000313" key="2">
    <source>
        <dbReference type="EMBL" id="GAB0178538.1"/>
    </source>
</evidence>
<sequence length="156" mass="17957">MRRAVDIVYLDLRKAFDTVFHKILTDKLLMYGLDEQMARWIGNWLNSQSQKVVISGTKSSWKPVTNGVPQGSLLGLILFNIFINDLDEGAEHTISKLADDVRPAGVADTPEGHAAIQRNLHRLEKWVDRNFMKFNKGKCKVLQRNNPRYQYVLWTT</sequence>
<dbReference type="InterPro" id="IPR000477">
    <property type="entry name" value="RT_dom"/>
</dbReference>
<gene>
    <name evidence="2" type="ORF">GRJ2_000319100</name>
</gene>
<comment type="caution">
    <text evidence="2">The sequence shown here is derived from an EMBL/GenBank/DDBJ whole genome shotgun (WGS) entry which is preliminary data.</text>
</comment>
<proteinExistence type="predicted"/>
<dbReference type="EMBL" id="BAAFJT010000001">
    <property type="protein sequence ID" value="GAB0178538.1"/>
    <property type="molecule type" value="Genomic_DNA"/>
</dbReference>
<accession>A0ABC9W0J9</accession>
<dbReference type="AlphaFoldDB" id="A0ABC9W0J9"/>
<dbReference type="Pfam" id="PF00078">
    <property type="entry name" value="RVT_1"/>
    <property type="match status" value="1"/>
</dbReference>
<organism evidence="2 3">
    <name type="scientific">Grus japonensis</name>
    <name type="common">Japanese crane</name>
    <name type="synonym">Red-crowned crane</name>
    <dbReference type="NCBI Taxonomy" id="30415"/>
    <lineage>
        <taxon>Eukaryota</taxon>
        <taxon>Metazoa</taxon>
        <taxon>Chordata</taxon>
        <taxon>Craniata</taxon>
        <taxon>Vertebrata</taxon>
        <taxon>Euteleostomi</taxon>
        <taxon>Archelosauria</taxon>
        <taxon>Archosauria</taxon>
        <taxon>Dinosauria</taxon>
        <taxon>Saurischia</taxon>
        <taxon>Theropoda</taxon>
        <taxon>Coelurosauria</taxon>
        <taxon>Aves</taxon>
        <taxon>Neognathae</taxon>
        <taxon>Neoaves</taxon>
        <taxon>Gruiformes</taxon>
        <taxon>Gruidae</taxon>
        <taxon>Grus</taxon>
    </lineage>
</organism>
<keyword evidence="3" id="KW-1185">Reference proteome</keyword>
<evidence type="ECO:0000313" key="3">
    <source>
        <dbReference type="Proteomes" id="UP001623348"/>
    </source>
</evidence>
<dbReference type="PROSITE" id="PS50878">
    <property type="entry name" value="RT_POL"/>
    <property type="match status" value="1"/>
</dbReference>
<name>A0ABC9W0J9_GRUJA</name>
<reference evidence="2 3" key="1">
    <citation type="submission" date="2024-06" db="EMBL/GenBank/DDBJ databases">
        <title>The draft genome of Grus japonensis, version 3.</title>
        <authorList>
            <person name="Nabeshima K."/>
            <person name="Suzuki S."/>
            <person name="Onuma M."/>
        </authorList>
    </citation>
    <scope>NUCLEOTIDE SEQUENCE [LARGE SCALE GENOMIC DNA]</scope>
    <source>
        <strain evidence="2 3">451A</strain>
    </source>
</reference>
<protein>
    <submittedName>
        <fullName evidence="2">Mitochondrial enolase superfamily member 1</fullName>
    </submittedName>
</protein>
<dbReference type="Proteomes" id="UP001623348">
    <property type="component" value="Unassembled WGS sequence"/>
</dbReference>
<evidence type="ECO:0000259" key="1">
    <source>
        <dbReference type="PROSITE" id="PS50878"/>
    </source>
</evidence>
<feature type="domain" description="Reverse transcriptase" evidence="1">
    <location>
        <begin position="1"/>
        <end position="156"/>
    </location>
</feature>